<protein>
    <submittedName>
        <fullName evidence="3">Uncharacterized protein</fullName>
    </submittedName>
</protein>
<keyword evidence="4" id="KW-1185">Reference proteome</keyword>
<feature type="compositionally biased region" description="Polar residues" evidence="2">
    <location>
        <begin position="531"/>
        <end position="540"/>
    </location>
</feature>
<evidence type="ECO:0000313" key="4">
    <source>
        <dbReference type="Proteomes" id="UP001626550"/>
    </source>
</evidence>
<comment type="caution">
    <text evidence="3">The sequence shown here is derived from an EMBL/GenBank/DDBJ whole genome shotgun (WGS) entry which is preliminary data.</text>
</comment>
<dbReference type="PANTHER" id="PTHR21616:SF2">
    <property type="entry name" value="CENTROSOME AND SPINDLE POLE-ASSOCIATED PROTEIN 1"/>
    <property type="match status" value="1"/>
</dbReference>
<reference evidence="3 4" key="1">
    <citation type="submission" date="2024-11" db="EMBL/GenBank/DDBJ databases">
        <title>Adaptive evolution of stress response genes in parasites aligns with host niche diversity.</title>
        <authorList>
            <person name="Hahn C."/>
            <person name="Resl P."/>
        </authorList>
    </citation>
    <scope>NUCLEOTIDE SEQUENCE [LARGE SCALE GENOMIC DNA]</scope>
    <source>
        <strain evidence="3">EGGRZ-B1_66</strain>
        <tissue evidence="3">Body</tissue>
    </source>
</reference>
<gene>
    <name evidence="3" type="ORF">Ciccas_005289</name>
</gene>
<dbReference type="EMBL" id="JBJKFK010000608">
    <property type="protein sequence ID" value="KAL3316071.1"/>
    <property type="molecule type" value="Genomic_DNA"/>
</dbReference>
<proteinExistence type="predicted"/>
<dbReference type="Proteomes" id="UP001626550">
    <property type="component" value="Unassembled WGS sequence"/>
</dbReference>
<organism evidence="3 4">
    <name type="scientific">Cichlidogyrus casuarinus</name>
    <dbReference type="NCBI Taxonomy" id="1844966"/>
    <lineage>
        <taxon>Eukaryota</taxon>
        <taxon>Metazoa</taxon>
        <taxon>Spiralia</taxon>
        <taxon>Lophotrochozoa</taxon>
        <taxon>Platyhelminthes</taxon>
        <taxon>Monogenea</taxon>
        <taxon>Monopisthocotylea</taxon>
        <taxon>Dactylogyridea</taxon>
        <taxon>Ancyrocephalidae</taxon>
        <taxon>Cichlidogyrus</taxon>
    </lineage>
</organism>
<feature type="coiled-coil region" evidence="1">
    <location>
        <begin position="163"/>
        <end position="190"/>
    </location>
</feature>
<sequence length="805" mass="94593">MNSLGLGENYARRQKLSEERNREYNKLKQELDNKLKNRFADKKSTQIRAKNEFAENVSDVKVQNKEFTDKNPHVEIEKPLRETTEDYFHQNMQKIPVPVQSYQTVPQLQVAPMPAYNYEVLSTILSKMDLLQSKVDEISQKQRREEPVNQEYSFMDRDYYFDLNQYMDNIDAAQNKLNSLENEYRKLKAEPDEGNARLKKNPAILRARNKSSEDLQTSLKLGGSRLGFEQQDSIKQKQEQYRHELEQQMAEKRLKNSRRSLTTEDNFYEKFPSLSNSKQIAKSERSLLTAMTENYKTPADQEYFLLATRDYFDSNKQVNFDPNSINNDLPPFIQPDPKLAMEFIQKDDKLKKTIYAEELRRQIDEANKRKIEMKKRELEFNRKKEKEIAEYDPFTSPQKFIKTQQEHRDQSLTDLYRTKDSIVNSEEKKPSFARGGHGIFGQPLTENQKTSAELYKLELKAQIDERKRLAEQAKKEADLATKKEAERFEIEQEKMRAELMKEQQDRIAASQAKKKEPAKVVPTPREIPKQMKTTQPNPRNTALDLDRLKSPDLLIGPPNELKRKSQEPFKDTEFLKEIKELKVELLSEKTKVEEALKNHGNVVQVFDERVSKIEERKKLTNKSIFDAAMGKKPVKYRHRRSSSEDDSLDDKDIEEFDELNQLLSIAQPDQTYTKLEHRQAEYLTMQNQYLQTLKRELSHRKEFNPKAIKKPQRKGKSSLQMKSDSKFIEIGELFKSSDSFSHDIRSLDSKSESSLNLEELMKRNELRIKRLAEADVYRVEEKTSSSDTILHDFLKEIESERDAND</sequence>
<name>A0ABD2QCP3_9PLAT</name>
<accession>A0ABD2QCP3</accession>
<feature type="coiled-coil region" evidence="1">
    <location>
        <begin position="452"/>
        <end position="505"/>
    </location>
</feature>
<evidence type="ECO:0000256" key="2">
    <source>
        <dbReference type="SAM" id="MobiDB-lite"/>
    </source>
</evidence>
<dbReference type="AlphaFoldDB" id="A0ABD2QCP3"/>
<evidence type="ECO:0000313" key="3">
    <source>
        <dbReference type="EMBL" id="KAL3316071.1"/>
    </source>
</evidence>
<evidence type="ECO:0000256" key="1">
    <source>
        <dbReference type="SAM" id="Coils"/>
    </source>
</evidence>
<feature type="region of interest" description="Disordered" evidence="2">
    <location>
        <begin position="1"/>
        <end position="23"/>
    </location>
</feature>
<dbReference type="PANTHER" id="PTHR21616">
    <property type="entry name" value="CENTROSOME SPINDLE POLE ASSOCIATED PROTEIN"/>
    <property type="match status" value="1"/>
</dbReference>
<feature type="region of interest" description="Disordered" evidence="2">
    <location>
        <begin position="632"/>
        <end position="651"/>
    </location>
</feature>
<keyword evidence="1" id="KW-0175">Coiled coil</keyword>
<dbReference type="InterPro" id="IPR026708">
    <property type="entry name" value="CSPP1"/>
</dbReference>
<feature type="region of interest" description="Disordered" evidence="2">
    <location>
        <begin position="506"/>
        <end position="568"/>
    </location>
</feature>